<evidence type="ECO:0000256" key="5">
    <source>
        <dbReference type="ARBA" id="ARBA00023136"/>
    </source>
</evidence>
<dbReference type="PANTHER" id="PTHR48063:SF101">
    <property type="entry name" value="LRR RECEPTOR-LIKE SERINE_THREONINE-PROTEIN KINASE FLS2"/>
    <property type="match status" value="1"/>
</dbReference>
<dbReference type="Gene3D" id="3.80.10.10">
    <property type="entry name" value="Ribonuclease Inhibitor"/>
    <property type="match status" value="1"/>
</dbReference>
<dbReference type="PANTHER" id="PTHR48063">
    <property type="entry name" value="LRR RECEPTOR-LIKE KINASE"/>
    <property type="match status" value="1"/>
</dbReference>
<dbReference type="AlphaFoldDB" id="A0AA88CYF5"/>
<dbReference type="GO" id="GO:0016020">
    <property type="term" value="C:membrane"/>
    <property type="evidence" value="ECO:0007669"/>
    <property type="project" value="UniProtKB-SubCell"/>
</dbReference>
<keyword evidence="5" id="KW-0472">Membrane</keyword>
<evidence type="ECO:0000313" key="8">
    <source>
        <dbReference type="EMBL" id="GMN34587.1"/>
    </source>
</evidence>
<keyword evidence="4" id="KW-1133">Transmembrane helix</keyword>
<evidence type="ECO:0000256" key="4">
    <source>
        <dbReference type="ARBA" id="ARBA00022989"/>
    </source>
</evidence>
<evidence type="ECO:0000256" key="6">
    <source>
        <dbReference type="ARBA" id="ARBA00023170"/>
    </source>
</evidence>
<reference evidence="8" key="1">
    <citation type="submission" date="2023-07" db="EMBL/GenBank/DDBJ databases">
        <title>draft genome sequence of fig (Ficus carica).</title>
        <authorList>
            <person name="Takahashi T."/>
            <person name="Nishimura K."/>
        </authorList>
    </citation>
    <scope>NUCLEOTIDE SEQUENCE</scope>
</reference>
<keyword evidence="6" id="KW-0675">Receptor</keyword>
<dbReference type="InterPro" id="IPR046956">
    <property type="entry name" value="RLP23-like"/>
</dbReference>
<dbReference type="Proteomes" id="UP001187192">
    <property type="component" value="Unassembled WGS sequence"/>
</dbReference>
<sequence>MSCKLVAPYHFPNWLKNQRMLSHLDISDLGISDSIPSWFQNLTSNNMYYLNLSNNQIHAMSPISLSMGVLSVLDLSSNNLLGILPRIQAESMAFLSLSNNQFSGSITPLCNFSLSSFVIVHLDLSNNQFVMTRLAQAVT</sequence>
<evidence type="ECO:0000256" key="1">
    <source>
        <dbReference type="ARBA" id="ARBA00004479"/>
    </source>
</evidence>
<keyword evidence="9" id="KW-1185">Reference proteome</keyword>
<evidence type="ECO:0000256" key="2">
    <source>
        <dbReference type="ARBA" id="ARBA00022692"/>
    </source>
</evidence>
<keyword evidence="2" id="KW-0812">Transmembrane</keyword>
<accession>A0AA88CYF5</accession>
<keyword evidence="3" id="KW-0732">Signal</keyword>
<dbReference type="EMBL" id="BTGU01003606">
    <property type="protein sequence ID" value="GMN34587.1"/>
    <property type="molecule type" value="Genomic_DNA"/>
</dbReference>
<name>A0AA88CYF5_FICCA</name>
<gene>
    <name evidence="8" type="ORF">TIFTF001_044921</name>
</gene>
<dbReference type="InterPro" id="IPR032675">
    <property type="entry name" value="LRR_dom_sf"/>
</dbReference>
<protein>
    <submittedName>
        <fullName evidence="8">Uncharacterized protein</fullName>
    </submittedName>
</protein>
<evidence type="ECO:0000256" key="7">
    <source>
        <dbReference type="ARBA" id="ARBA00023180"/>
    </source>
</evidence>
<proteinExistence type="predicted"/>
<evidence type="ECO:0000256" key="3">
    <source>
        <dbReference type="ARBA" id="ARBA00022729"/>
    </source>
</evidence>
<keyword evidence="7" id="KW-0325">Glycoprotein</keyword>
<dbReference type="InterPro" id="IPR001611">
    <property type="entry name" value="Leu-rich_rpt"/>
</dbReference>
<dbReference type="SUPFAM" id="SSF52058">
    <property type="entry name" value="L domain-like"/>
    <property type="match status" value="1"/>
</dbReference>
<dbReference type="Pfam" id="PF00560">
    <property type="entry name" value="LRR_1"/>
    <property type="match status" value="4"/>
</dbReference>
<comment type="subcellular location">
    <subcellularLocation>
        <location evidence="1">Membrane</location>
        <topology evidence="1">Single-pass type I membrane protein</topology>
    </subcellularLocation>
</comment>
<evidence type="ECO:0000313" key="9">
    <source>
        <dbReference type="Proteomes" id="UP001187192"/>
    </source>
</evidence>
<comment type="caution">
    <text evidence="8">The sequence shown here is derived from an EMBL/GenBank/DDBJ whole genome shotgun (WGS) entry which is preliminary data.</text>
</comment>
<organism evidence="8 9">
    <name type="scientific">Ficus carica</name>
    <name type="common">Common fig</name>
    <dbReference type="NCBI Taxonomy" id="3494"/>
    <lineage>
        <taxon>Eukaryota</taxon>
        <taxon>Viridiplantae</taxon>
        <taxon>Streptophyta</taxon>
        <taxon>Embryophyta</taxon>
        <taxon>Tracheophyta</taxon>
        <taxon>Spermatophyta</taxon>
        <taxon>Magnoliopsida</taxon>
        <taxon>eudicotyledons</taxon>
        <taxon>Gunneridae</taxon>
        <taxon>Pentapetalae</taxon>
        <taxon>rosids</taxon>
        <taxon>fabids</taxon>
        <taxon>Rosales</taxon>
        <taxon>Moraceae</taxon>
        <taxon>Ficeae</taxon>
        <taxon>Ficus</taxon>
    </lineage>
</organism>